<reference evidence="2 3" key="1">
    <citation type="submission" date="2016-04" db="EMBL/GenBank/DDBJ databases">
        <title>Genome analyses suggest a sexual origin of heterokaryosis in a supposedly ancient asexual fungus.</title>
        <authorList>
            <person name="Ropars J."/>
            <person name="Sedzielewska K."/>
            <person name="Noel J."/>
            <person name="Charron P."/>
            <person name="Farinelli L."/>
            <person name="Marton T."/>
            <person name="Kruger M."/>
            <person name="Pelin A."/>
            <person name="Brachmann A."/>
            <person name="Corradi N."/>
        </authorList>
    </citation>
    <scope>NUCLEOTIDE SEQUENCE [LARGE SCALE GENOMIC DNA]</scope>
    <source>
        <strain evidence="2 3">C2</strain>
    </source>
</reference>
<dbReference type="VEuPathDB" id="FungiDB:RhiirFUN_006611"/>
<comment type="caution">
    <text evidence="2">The sequence shown here is derived from an EMBL/GenBank/DDBJ whole genome shotgun (WGS) entry which is preliminary data.</text>
</comment>
<gene>
    <name evidence="2" type="ORF">RhiirC2_774132</name>
</gene>
<dbReference type="InterPro" id="IPR002035">
    <property type="entry name" value="VWF_A"/>
</dbReference>
<name>A0A2N1NM99_9GLOM</name>
<organism evidence="2 3">
    <name type="scientific">Rhizophagus irregularis</name>
    <dbReference type="NCBI Taxonomy" id="588596"/>
    <lineage>
        <taxon>Eukaryota</taxon>
        <taxon>Fungi</taxon>
        <taxon>Fungi incertae sedis</taxon>
        <taxon>Mucoromycota</taxon>
        <taxon>Glomeromycotina</taxon>
        <taxon>Glomeromycetes</taxon>
        <taxon>Glomerales</taxon>
        <taxon>Glomeraceae</taxon>
        <taxon>Rhizophagus</taxon>
    </lineage>
</organism>
<evidence type="ECO:0000313" key="2">
    <source>
        <dbReference type="EMBL" id="PKK74980.1"/>
    </source>
</evidence>
<dbReference type="VEuPathDB" id="FungiDB:RhiirA1_408016"/>
<evidence type="ECO:0000259" key="1">
    <source>
        <dbReference type="Pfam" id="PF13519"/>
    </source>
</evidence>
<evidence type="ECO:0000313" key="3">
    <source>
        <dbReference type="Proteomes" id="UP000233469"/>
    </source>
</evidence>
<dbReference type="Pfam" id="PF13519">
    <property type="entry name" value="VWA_2"/>
    <property type="match status" value="1"/>
</dbReference>
<accession>A0A2N1NM99</accession>
<dbReference type="EMBL" id="LLXL01000273">
    <property type="protein sequence ID" value="PKK74980.1"/>
    <property type="molecule type" value="Genomic_DNA"/>
</dbReference>
<dbReference type="InterPro" id="IPR036465">
    <property type="entry name" value="vWFA_dom_sf"/>
</dbReference>
<dbReference type="AlphaFoldDB" id="A0A2N1NM99"/>
<dbReference type="Gene3D" id="3.40.50.410">
    <property type="entry name" value="von Willebrand factor, type A domain"/>
    <property type="match status" value="1"/>
</dbReference>
<dbReference type="SUPFAM" id="SSF53300">
    <property type="entry name" value="vWA-like"/>
    <property type="match status" value="1"/>
</dbReference>
<dbReference type="Proteomes" id="UP000233469">
    <property type="component" value="Unassembled WGS sequence"/>
</dbReference>
<reference evidence="2 3" key="2">
    <citation type="submission" date="2017-10" db="EMBL/GenBank/DDBJ databases">
        <title>Extensive intraspecific genome diversity in a model arbuscular mycorrhizal fungus.</title>
        <authorList>
            <person name="Chen E.C.H."/>
            <person name="Morin E."/>
            <person name="Baudet D."/>
            <person name="Noel J."/>
            <person name="Ndikumana S."/>
            <person name="Charron P."/>
            <person name="St-Onge C."/>
            <person name="Giorgi J."/>
            <person name="Grigoriev I.V."/>
            <person name="Roux C."/>
            <person name="Martin F.M."/>
            <person name="Corradi N."/>
        </authorList>
    </citation>
    <scope>NUCLEOTIDE SEQUENCE [LARGE SCALE GENOMIC DNA]</scope>
    <source>
        <strain evidence="2 3">C2</strain>
    </source>
</reference>
<sequence length="125" mass="14400">MTQFPEVIIILLDVSKNMLCLSNQLETKFDSSKSLLLHFLSRYKLNTLSIISFDSICHILQDFTEDYDSLITKLNQLNLQPNDSNREMKLASDIVTKSEHSQTTSQILEEYKKLLIDDPDKIGTM</sequence>
<protein>
    <recommendedName>
        <fullName evidence="1">VWFA domain-containing protein</fullName>
    </recommendedName>
</protein>
<proteinExistence type="predicted"/>
<feature type="domain" description="VWFA" evidence="1">
    <location>
        <begin position="8"/>
        <end position="107"/>
    </location>
</feature>
<dbReference type="VEuPathDB" id="FungiDB:FUN_004438"/>